<dbReference type="InterPro" id="IPR000905">
    <property type="entry name" value="Gcp-like_dom"/>
</dbReference>
<feature type="non-terminal residue" evidence="2">
    <location>
        <position position="32"/>
    </location>
</feature>
<evidence type="ECO:0000313" key="2">
    <source>
        <dbReference type="EMBL" id="SVD57958.1"/>
    </source>
</evidence>
<evidence type="ECO:0000259" key="1">
    <source>
        <dbReference type="Pfam" id="PF00814"/>
    </source>
</evidence>
<dbReference type="EMBL" id="UINC01159713">
    <property type="protein sequence ID" value="SVD57958.1"/>
    <property type="molecule type" value="Genomic_DNA"/>
</dbReference>
<dbReference type="InterPro" id="IPR043129">
    <property type="entry name" value="ATPase_NBD"/>
</dbReference>
<organism evidence="2">
    <name type="scientific">marine metagenome</name>
    <dbReference type="NCBI Taxonomy" id="408172"/>
    <lineage>
        <taxon>unclassified sequences</taxon>
        <taxon>metagenomes</taxon>
        <taxon>ecological metagenomes</taxon>
    </lineage>
</organism>
<protein>
    <recommendedName>
        <fullName evidence="1">Gcp-like domain-containing protein</fullName>
    </recommendedName>
</protein>
<gene>
    <name evidence="2" type="ORF">METZ01_LOCUS410812</name>
</gene>
<reference evidence="2" key="1">
    <citation type="submission" date="2018-05" db="EMBL/GenBank/DDBJ databases">
        <authorList>
            <person name="Lanie J.A."/>
            <person name="Ng W.-L."/>
            <person name="Kazmierczak K.M."/>
            <person name="Andrzejewski T.M."/>
            <person name="Davidsen T.M."/>
            <person name="Wayne K.J."/>
            <person name="Tettelin H."/>
            <person name="Glass J.I."/>
            <person name="Rusch D."/>
            <person name="Podicherti R."/>
            <person name="Tsui H.-C.T."/>
            <person name="Winkler M.E."/>
        </authorList>
    </citation>
    <scope>NUCLEOTIDE SEQUENCE</scope>
</reference>
<dbReference type="Gene3D" id="3.30.420.40">
    <property type="match status" value="1"/>
</dbReference>
<dbReference type="Pfam" id="PF00814">
    <property type="entry name" value="TsaD"/>
    <property type="match status" value="1"/>
</dbReference>
<feature type="domain" description="Gcp-like" evidence="1">
    <location>
        <begin position="1"/>
        <end position="32"/>
    </location>
</feature>
<dbReference type="AlphaFoldDB" id="A0A382WIK9"/>
<sequence>MKLCDEVFSEADTNLSEVDFIAYTKGPGAFTG</sequence>
<accession>A0A382WIK9</accession>
<dbReference type="SUPFAM" id="SSF53067">
    <property type="entry name" value="Actin-like ATPase domain"/>
    <property type="match status" value="1"/>
</dbReference>
<proteinExistence type="predicted"/>
<name>A0A382WIK9_9ZZZZ</name>